<keyword evidence="2" id="KW-1185">Reference proteome</keyword>
<proteinExistence type="predicted"/>
<dbReference type="Proteomes" id="UP001283361">
    <property type="component" value="Unassembled WGS sequence"/>
</dbReference>
<organism evidence="1 2">
    <name type="scientific">Elysia crispata</name>
    <name type="common">lettuce slug</name>
    <dbReference type="NCBI Taxonomy" id="231223"/>
    <lineage>
        <taxon>Eukaryota</taxon>
        <taxon>Metazoa</taxon>
        <taxon>Spiralia</taxon>
        <taxon>Lophotrochozoa</taxon>
        <taxon>Mollusca</taxon>
        <taxon>Gastropoda</taxon>
        <taxon>Heterobranchia</taxon>
        <taxon>Euthyneura</taxon>
        <taxon>Panpulmonata</taxon>
        <taxon>Sacoglossa</taxon>
        <taxon>Placobranchoidea</taxon>
        <taxon>Plakobranchidae</taxon>
        <taxon>Elysia</taxon>
    </lineage>
</organism>
<sequence>MTGEVWSVDTGQHLGVITQELGVRSRQLHHPIISVRQVRFGQFPHRGTQGFLFTGRWPGQQLCGVQCRGLAGSIKAPERMALGQS</sequence>
<name>A0AAE1AG19_9GAST</name>
<dbReference type="EMBL" id="JAWDGP010001944">
    <property type="protein sequence ID" value="KAK3786820.1"/>
    <property type="molecule type" value="Genomic_DNA"/>
</dbReference>
<evidence type="ECO:0000313" key="1">
    <source>
        <dbReference type="EMBL" id="KAK3786820.1"/>
    </source>
</evidence>
<dbReference type="AlphaFoldDB" id="A0AAE1AG19"/>
<gene>
    <name evidence="1" type="ORF">RRG08_061371</name>
</gene>
<accession>A0AAE1AG19</accession>
<comment type="caution">
    <text evidence="1">The sequence shown here is derived from an EMBL/GenBank/DDBJ whole genome shotgun (WGS) entry which is preliminary data.</text>
</comment>
<evidence type="ECO:0000313" key="2">
    <source>
        <dbReference type="Proteomes" id="UP001283361"/>
    </source>
</evidence>
<reference evidence="1" key="1">
    <citation type="journal article" date="2023" name="G3 (Bethesda)">
        <title>A reference genome for the long-term kleptoplast-retaining sea slug Elysia crispata morphotype clarki.</title>
        <authorList>
            <person name="Eastman K.E."/>
            <person name="Pendleton A.L."/>
            <person name="Shaikh M.A."/>
            <person name="Suttiyut T."/>
            <person name="Ogas R."/>
            <person name="Tomko P."/>
            <person name="Gavelis G."/>
            <person name="Widhalm J.R."/>
            <person name="Wisecaver J.H."/>
        </authorList>
    </citation>
    <scope>NUCLEOTIDE SEQUENCE</scope>
    <source>
        <strain evidence="1">ECLA1</strain>
    </source>
</reference>
<protein>
    <submittedName>
        <fullName evidence="1">Uncharacterized protein</fullName>
    </submittedName>
</protein>